<dbReference type="SUPFAM" id="SSF46689">
    <property type="entry name" value="Homeodomain-like"/>
    <property type="match status" value="1"/>
</dbReference>
<dbReference type="Pfam" id="PF00440">
    <property type="entry name" value="TetR_N"/>
    <property type="match status" value="1"/>
</dbReference>
<accession>A0A5P9QDV0</accession>
<sequence>MLRVEYAAGMPRSGAAARDRLERAALELYDEQGYDRTTAADIAVRAGVTARTFFRHFADKREVLFHIEADLQDEMSRALAAVPDDVPPLAVMLQAFRSMGPGLEANRRLAEARHRVIAATPALRERELAKAAGMAAVVAEALRARGQSEWRATLFAEVGTAVLGHAVHAWAGDPSADYDDLVVRGFAALRELAEPRPA</sequence>
<feature type="DNA-binding region" description="H-T-H motif" evidence="4">
    <location>
        <begin position="38"/>
        <end position="57"/>
    </location>
</feature>
<dbReference type="InterPro" id="IPR001647">
    <property type="entry name" value="HTH_TetR"/>
</dbReference>
<dbReference type="PRINTS" id="PR00455">
    <property type="entry name" value="HTHTETR"/>
</dbReference>
<feature type="domain" description="HTH tetR-type" evidence="5">
    <location>
        <begin position="15"/>
        <end position="75"/>
    </location>
</feature>
<proteinExistence type="predicted"/>
<dbReference type="Gene3D" id="1.10.357.10">
    <property type="entry name" value="Tetracycline Repressor, domain 2"/>
    <property type="match status" value="1"/>
</dbReference>
<dbReference type="GO" id="GO:0000976">
    <property type="term" value="F:transcription cis-regulatory region binding"/>
    <property type="evidence" value="ECO:0007669"/>
    <property type="project" value="TreeGrafter"/>
</dbReference>
<keyword evidence="7" id="KW-1185">Reference proteome</keyword>
<evidence type="ECO:0000256" key="1">
    <source>
        <dbReference type="ARBA" id="ARBA00023015"/>
    </source>
</evidence>
<evidence type="ECO:0000259" key="5">
    <source>
        <dbReference type="PROSITE" id="PS50977"/>
    </source>
</evidence>
<dbReference type="GO" id="GO:0003700">
    <property type="term" value="F:DNA-binding transcription factor activity"/>
    <property type="evidence" value="ECO:0007669"/>
    <property type="project" value="TreeGrafter"/>
</dbReference>
<dbReference type="PANTHER" id="PTHR30055:SF238">
    <property type="entry name" value="MYCOFACTOCIN BIOSYNTHESIS TRANSCRIPTIONAL REGULATOR MFTR-RELATED"/>
    <property type="match status" value="1"/>
</dbReference>
<dbReference type="KEGG" id="lxl:KDY119_03188"/>
<dbReference type="PANTHER" id="PTHR30055">
    <property type="entry name" value="HTH-TYPE TRANSCRIPTIONAL REGULATOR RUTR"/>
    <property type="match status" value="1"/>
</dbReference>
<evidence type="ECO:0000256" key="2">
    <source>
        <dbReference type="ARBA" id="ARBA00023125"/>
    </source>
</evidence>
<dbReference type="InterPro" id="IPR009057">
    <property type="entry name" value="Homeodomain-like_sf"/>
</dbReference>
<evidence type="ECO:0000313" key="6">
    <source>
        <dbReference type="EMBL" id="QFU99653.1"/>
    </source>
</evidence>
<dbReference type="AlphaFoldDB" id="A0A5P9QDV0"/>
<dbReference type="InterPro" id="IPR050109">
    <property type="entry name" value="HTH-type_TetR-like_transc_reg"/>
</dbReference>
<organism evidence="6 7">
    <name type="scientific">Luteimicrobium xylanilyticum</name>
    <dbReference type="NCBI Taxonomy" id="1133546"/>
    <lineage>
        <taxon>Bacteria</taxon>
        <taxon>Bacillati</taxon>
        <taxon>Actinomycetota</taxon>
        <taxon>Actinomycetes</taxon>
        <taxon>Micrococcales</taxon>
        <taxon>Luteimicrobium</taxon>
    </lineage>
</organism>
<keyword evidence="2 4" id="KW-0238">DNA-binding</keyword>
<evidence type="ECO:0000313" key="7">
    <source>
        <dbReference type="Proteomes" id="UP000326702"/>
    </source>
</evidence>
<dbReference type="Pfam" id="PF17754">
    <property type="entry name" value="TetR_C_14"/>
    <property type="match status" value="1"/>
</dbReference>
<gene>
    <name evidence="6" type="ORF">KDY119_03188</name>
</gene>
<dbReference type="Proteomes" id="UP000326702">
    <property type="component" value="Chromosome"/>
</dbReference>
<protein>
    <submittedName>
        <fullName evidence="6">HTH-type transcriptional regulator TcmR</fullName>
    </submittedName>
</protein>
<dbReference type="InterPro" id="IPR041347">
    <property type="entry name" value="MftR_C"/>
</dbReference>
<evidence type="ECO:0000256" key="4">
    <source>
        <dbReference type="PROSITE-ProRule" id="PRU00335"/>
    </source>
</evidence>
<dbReference type="PROSITE" id="PS01081">
    <property type="entry name" value="HTH_TETR_1"/>
    <property type="match status" value="1"/>
</dbReference>
<evidence type="ECO:0000256" key="3">
    <source>
        <dbReference type="ARBA" id="ARBA00023163"/>
    </source>
</evidence>
<dbReference type="EMBL" id="CP045529">
    <property type="protein sequence ID" value="QFU99653.1"/>
    <property type="molecule type" value="Genomic_DNA"/>
</dbReference>
<keyword evidence="1" id="KW-0805">Transcription regulation</keyword>
<name>A0A5P9QDV0_9MICO</name>
<dbReference type="PROSITE" id="PS50977">
    <property type="entry name" value="HTH_TETR_2"/>
    <property type="match status" value="1"/>
</dbReference>
<reference evidence="6 7" key="1">
    <citation type="submission" date="2019-10" db="EMBL/GenBank/DDBJ databases">
        <title>Genome sequence of Luteimicrobium xylanilyticum HY-24.</title>
        <authorList>
            <person name="Kim D.Y."/>
            <person name="Park H.-Y."/>
        </authorList>
    </citation>
    <scope>NUCLEOTIDE SEQUENCE [LARGE SCALE GENOMIC DNA]</scope>
    <source>
        <strain evidence="6 7">HY-24</strain>
    </source>
</reference>
<keyword evidence="3" id="KW-0804">Transcription</keyword>
<dbReference type="InterPro" id="IPR023772">
    <property type="entry name" value="DNA-bd_HTH_TetR-type_CS"/>
</dbReference>